<dbReference type="Proteomes" id="UP001171916">
    <property type="component" value="Unassembled WGS sequence"/>
</dbReference>
<dbReference type="EMBL" id="JAUEPH010000002">
    <property type="protein sequence ID" value="MDN3203222.1"/>
    <property type="molecule type" value="Genomic_DNA"/>
</dbReference>
<evidence type="ECO:0008006" key="3">
    <source>
        <dbReference type="Google" id="ProtNLM"/>
    </source>
</evidence>
<evidence type="ECO:0000313" key="2">
    <source>
        <dbReference type="Proteomes" id="UP001171916"/>
    </source>
</evidence>
<organism evidence="1 2">
    <name type="scientific">Algoriphagus sediminis</name>
    <dbReference type="NCBI Taxonomy" id="3057113"/>
    <lineage>
        <taxon>Bacteria</taxon>
        <taxon>Pseudomonadati</taxon>
        <taxon>Bacteroidota</taxon>
        <taxon>Cytophagia</taxon>
        <taxon>Cytophagales</taxon>
        <taxon>Cyclobacteriaceae</taxon>
        <taxon>Algoriphagus</taxon>
    </lineage>
</organism>
<evidence type="ECO:0000313" key="1">
    <source>
        <dbReference type="EMBL" id="MDN3203222.1"/>
    </source>
</evidence>
<name>A0ABT7Y9N2_9BACT</name>
<comment type="caution">
    <text evidence="1">The sequence shown here is derived from an EMBL/GenBank/DDBJ whole genome shotgun (WGS) entry which is preliminary data.</text>
</comment>
<dbReference type="RefSeq" id="WP_289998786.1">
    <property type="nucleotide sequence ID" value="NZ_JAUEPH010000002.1"/>
</dbReference>
<accession>A0ABT7Y9N2</accession>
<reference evidence="1" key="1">
    <citation type="submission" date="2023-06" db="EMBL/GenBank/DDBJ databases">
        <title>Robiginitalea aurantiacus sp. nov. and Algoriphagus sediminis sp. nov., isolated from coastal sediment.</title>
        <authorList>
            <person name="Zhou Z.Y."/>
            <person name="An J."/>
            <person name="Jia Y.W."/>
            <person name="Du Z.J."/>
        </authorList>
    </citation>
    <scope>NUCLEOTIDE SEQUENCE</scope>
    <source>
        <strain evidence="1">C2-7</strain>
    </source>
</reference>
<proteinExistence type="predicted"/>
<sequence length="148" mass="17289">MKTFVLTVSKQFPKTHEKAGKSTGFVENISRLFTNGSEKIHTIRSNYELWQKRAKEINEGKAILSIRYWSEMPYRSKQVEICRLERVGVEKLEQPDNFVFAPIEGKKIDWEVLANNDGLSFEDFCEWFKSGQKEPMAVIHFTDFRYGG</sequence>
<gene>
    <name evidence="1" type="ORF">QVH07_03645</name>
</gene>
<keyword evidence="2" id="KW-1185">Reference proteome</keyword>
<protein>
    <recommendedName>
        <fullName evidence="3">ASCH domain-containing protein</fullName>
    </recommendedName>
</protein>